<dbReference type="AlphaFoldDB" id="A0A376VCU2"/>
<reference evidence="1 2" key="1">
    <citation type="submission" date="2018-06" db="EMBL/GenBank/DDBJ databases">
        <authorList>
            <consortium name="Pathogen Informatics"/>
            <person name="Doyle S."/>
        </authorList>
    </citation>
    <scope>NUCLEOTIDE SEQUENCE [LARGE SCALE GENOMIC DNA]</scope>
    <source>
        <strain evidence="1 2">NCTC9077</strain>
    </source>
</reference>
<evidence type="ECO:0000313" key="1">
    <source>
        <dbReference type="EMBL" id="STJ09641.1"/>
    </source>
</evidence>
<dbReference type="EMBL" id="UGCU01000001">
    <property type="protein sequence ID" value="STJ09641.1"/>
    <property type="molecule type" value="Genomic_DNA"/>
</dbReference>
<accession>A0A376VCU2</accession>
<gene>
    <name evidence="1" type="ORF">NCTC9077_01270</name>
</gene>
<sequence length="69" mass="7821">MTKTKRVRLLALTEEGKACQCFTVGKVYTGLLHTYTRLMHVTDDNGNEQTIVIDGNCVFGDWQLTNEKN</sequence>
<proteinExistence type="predicted"/>
<dbReference type="RefSeq" id="WP_000169007.1">
    <property type="nucleotide sequence ID" value="NZ_BIBR01000003.1"/>
</dbReference>
<protein>
    <submittedName>
        <fullName evidence="1">Uncharacterized protein</fullName>
    </submittedName>
</protein>
<name>A0A376VCU2_ECOLX</name>
<organism evidence="1 2">
    <name type="scientific">Escherichia coli</name>
    <dbReference type="NCBI Taxonomy" id="562"/>
    <lineage>
        <taxon>Bacteria</taxon>
        <taxon>Pseudomonadati</taxon>
        <taxon>Pseudomonadota</taxon>
        <taxon>Gammaproteobacteria</taxon>
        <taxon>Enterobacterales</taxon>
        <taxon>Enterobacteriaceae</taxon>
        <taxon>Escherichia</taxon>
    </lineage>
</organism>
<evidence type="ECO:0000313" key="2">
    <source>
        <dbReference type="Proteomes" id="UP000254495"/>
    </source>
</evidence>
<dbReference type="Proteomes" id="UP000254495">
    <property type="component" value="Unassembled WGS sequence"/>
</dbReference>